<keyword evidence="1" id="KW-0472">Membrane</keyword>
<sequence length="111" mass="11555">MTAGWHVPLVVLGSLAPAGLPSTVAITFLYVWLVNRTDGSLLMPLLFHASQGALTFGMLGFTGADADRVPVVYFGVLVVAVAVTIGFDHTAWRSAPASAVNEEPVPAALAH</sequence>
<proteinExistence type="predicted"/>
<dbReference type="Proteomes" id="UP000184428">
    <property type="component" value="Unassembled WGS sequence"/>
</dbReference>
<evidence type="ECO:0000313" key="3">
    <source>
        <dbReference type="Proteomes" id="UP000184428"/>
    </source>
</evidence>
<dbReference type="AlphaFoldDB" id="A0A1M7USV4"/>
<name>A0A1M7USV4_9ACTN</name>
<evidence type="ECO:0008006" key="4">
    <source>
        <dbReference type="Google" id="ProtNLM"/>
    </source>
</evidence>
<gene>
    <name evidence="2" type="ORF">SAMN05660350_03878</name>
</gene>
<feature type="transmembrane region" description="Helical" evidence="1">
    <location>
        <begin position="45"/>
        <end position="64"/>
    </location>
</feature>
<organism evidence="2 3">
    <name type="scientific">Geodermatophilus obscurus</name>
    <dbReference type="NCBI Taxonomy" id="1861"/>
    <lineage>
        <taxon>Bacteria</taxon>
        <taxon>Bacillati</taxon>
        <taxon>Actinomycetota</taxon>
        <taxon>Actinomycetes</taxon>
        <taxon>Geodermatophilales</taxon>
        <taxon>Geodermatophilaceae</taxon>
        <taxon>Geodermatophilus</taxon>
    </lineage>
</organism>
<feature type="transmembrane region" description="Helical" evidence="1">
    <location>
        <begin position="6"/>
        <end position="33"/>
    </location>
</feature>
<feature type="transmembrane region" description="Helical" evidence="1">
    <location>
        <begin position="70"/>
        <end position="87"/>
    </location>
</feature>
<reference evidence="2 3" key="1">
    <citation type="submission" date="2016-12" db="EMBL/GenBank/DDBJ databases">
        <authorList>
            <person name="Song W.-J."/>
            <person name="Kurnit D.M."/>
        </authorList>
    </citation>
    <scope>NUCLEOTIDE SEQUENCE [LARGE SCALE GENOMIC DNA]</scope>
    <source>
        <strain evidence="2 3">DSM 43162</strain>
    </source>
</reference>
<accession>A0A1M7USV4</accession>
<dbReference type="EMBL" id="FRDM01000028">
    <property type="protein sequence ID" value="SHN86103.1"/>
    <property type="molecule type" value="Genomic_DNA"/>
</dbReference>
<keyword evidence="1" id="KW-1133">Transmembrane helix</keyword>
<protein>
    <recommendedName>
        <fullName evidence="4">CAAX protease self-immunity</fullName>
    </recommendedName>
</protein>
<keyword evidence="1" id="KW-0812">Transmembrane</keyword>
<evidence type="ECO:0000313" key="2">
    <source>
        <dbReference type="EMBL" id="SHN86103.1"/>
    </source>
</evidence>
<evidence type="ECO:0000256" key="1">
    <source>
        <dbReference type="SAM" id="Phobius"/>
    </source>
</evidence>